<dbReference type="EC" id="2.8.1.4" evidence="9"/>
<comment type="catalytic activity">
    <reaction evidence="9">
        <text>[ThiI sulfur-carrier protein]-S-sulfanyl-L-cysteine + a uridine in tRNA + 2 reduced [2Fe-2S]-[ferredoxin] + ATP + H(+) = [ThiI sulfur-carrier protein]-L-cysteine + a 4-thiouridine in tRNA + 2 oxidized [2Fe-2S]-[ferredoxin] + AMP + diphosphate</text>
        <dbReference type="Rhea" id="RHEA:24176"/>
        <dbReference type="Rhea" id="RHEA-COMP:10000"/>
        <dbReference type="Rhea" id="RHEA-COMP:10001"/>
        <dbReference type="Rhea" id="RHEA-COMP:13337"/>
        <dbReference type="Rhea" id="RHEA-COMP:13338"/>
        <dbReference type="Rhea" id="RHEA-COMP:13339"/>
        <dbReference type="Rhea" id="RHEA-COMP:13340"/>
        <dbReference type="ChEBI" id="CHEBI:15378"/>
        <dbReference type="ChEBI" id="CHEBI:29950"/>
        <dbReference type="ChEBI" id="CHEBI:30616"/>
        <dbReference type="ChEBI" id="CHEBI:33019"/>
        <dbReference type="ChEBI" id="CHEBI:33737"/>
        <dbReference type="ChEBI" id="CHEBI:33738"/>
        <dbReference type="ChEBI" id="CHEBI:61963"/>
        <dbReference type="ChEBI" id="CHEBI:65315"/>
        <dbReference type="ChEBI" id="CHEBI:136798"/>
        <dbReference type="ChEBI" id="CHEBI:456215"/>
        <dbReference type="EC" id="2.8.1.4"/>
    </reaction>
</comment>
<keyword evidence="6 9" id="KW-0067">ATP-binding</keyword>
<dbReference type="InterPro" id="IPR050102">
    <property type="entry name" value="tRNA_sulfurtransferase_ThiI"/>
</dbReference>
<feature type="binding site" evidence="9">
    <location>
        <begin position="206"/>
        <end position="207"/>
    </location>
    <ligand>
        <name>ATP</name>
        <dbReference type="ChEBI" id="CHEBI:30616"/>
    </ligand>
</feature>
<keyword evidence="3 9" id="KW-0820">tRNA-binding</keyword>
<feature type="domain" description="THUMP" evidence="10">
    <location>
        <begin position="76"/>
        <end position="188"/>
    </location>
</feature>
<comment type="pathway">
    <text evidence="9">Cofactor biosynthesis; thiamine diphosphate biosynthesis.</text>
</comment>
<dbReference type="RefSeq" id="WP_306727871.1">
    <property type="nucleotide sequence ID" value="NZ_JAVDDT010000003.1"/>
</dbReference>
<dbReference type="Gene3D" id="3.30.2130.30">
    <property type="match status" value="1"/>
</dbReference>
<keyword evidence="2 9" id="KW-0963">Cytoplasm</keyword>
<dbReference type="NCBIfam" id="TIGR00342">
    <property type="entry name" value="tRNA uracil 4-sulfurtransferase ThiI"/>
    <property type="match status" value="1"/>
</dbReference>
<dbReference type="InterPro" id="IPR049961">
    <property type="entry name" value="ThiI_N"/>
</dbReference>
<organism evidence="11 12">
    <name type="scientific">Natronospira bacteriovora</name>
    <dbReference type="NCBI Taxonomy" id="3069753"/>
    <lineage>
        <taxon>Bacteria</taxon>
        <taxon>Pseudomonadati</taxon>
        <taxon>Pseudomonadota</taxon>
        <taxon>Gammaproteobacteria</taxon>
        <taxon>Natronospirales</taxon>
        <taxon>Natronospiraceae</taxon>
        <taxon>Natronospira</taxon>
    </lineage>
</organism>
<evidence type="ECO:0000256" key="4">
    <source>
        <dbReference type="ARBA" id="ARBA00022679"/>
    </source>
</evidence>
<dbReference type="EMBL" id="JAVDDT010000003">
    <property type="protein sequence ID" value="MDQ2069370.1"/>
    <property type="molecule type" value="Genomic_DNA"/>
</dbReference>
<accession>A0ABU0W7D0</accession>
<dbReference type="Pfam" id="PF02568">
    <property type="entry name" value="ThiI"/>
    <property type="match status" value="1"/>
</dbReference>
<evidence type="ECO:0000259" key="10">
    <source>
        <dbReference type="PROSITE" id="PS51165"/>
    </source>
</evidence>
<dbReference type="Gene3D" id="3.40.50.620">
    <property type="entry name" value="HUPs"/>
    <property type="match status" value="1"/>
</dbReference>
<evidence type="ECO:0000313" key="12">
    <source>
        <dbReference type="Proteomes" id="UP001239019"/>
    </source>
</evidence>
<protein>
    <recommendedName>
        <fullName evidence="9">Probable tRNA sulfurtransferase</fullName>
        <ecNumber evidence="9">2.8.1.4</ecNumber>
    </recommendedName>
    <alternativeName>
        <fullName evidence="9">Sulfur carrier protein ThiS sulfurtransferase</fullName>
    </alternativeName>
    <alternativeName>
        <fullName evidence="9">Thiamine biosynthesis protein ThiI</fullName>
    </alternativeName>
    <alternativeName>
        <fullName evidence="9">tRNA 4-thiouridine synthase</fullName>
    </alternativeName>
</protein>
<dbReference type="Pfam" id="PF02926">
    <property type="entry name" value="THUMP"/>
    <property type="match status" value="1"/>
</dbReference>
<comment type="function">
    <text evidence="9">Catalyzes the ATP-dependent transfer of a sulfur to tRNA to produce 4-thiouridine in position 8 of tRNAs, which functions as a near-UV photosensor. Also catalyzes the transfer of sulfur to the sulfur carrier protein ThiS, forming ThiS-thiocarboxylate. This is a step in the synthesis of thiazole, in the thiamine biosynthesis pathway. The sulfur is donated as persulfide by IscS.</text>
</comment>
<evidence type="ECO:0000313" key="11">
    <source>
        <dbReference type="EMBL" id="MDQ2069370.1"/>
    </source>
</evidence>
<comment type="caution">
    <text evidence="11">The sequence shown here is derived from an EMBL/GenBank/DDBJ whole genome shotgun (WGS) entry which is preliminary data.</text>
</comment>
<comment type="subcellular location">
    <subcellularLocation>
        <location evidence="1 9">Cytoplasm</location>
    </subcellularLocation>
</comment>
<comment type="catalytic activity">
    <reaction evidence="9">
        <text>[ThiS sulfur-carrier protein]-C-terminal Gly-Gly-AMP + S-sulfanyl-L-cysteinyl-[cysteine desulfurase] + AH2 = [ThiS sulfur-carrier protein]-C-terminal-Gly-aminoethanethioate + L-cysteinyl-[cysteine desulfurase] + A + AMP + 2 H(+)</text>
        <dbReference type="Rhea" id="RHEA:43340"/>
        <dbReference type="Rhea" id="RHEA-COMP:12157"/>
        <dbReference type="Rhea" id="RHEA-COMP:12158"/>
        <dbReference type="Rhea" id="RHEA-COMP:12910"/>
        <dbReference type="Rhea" id="RHEA-COMP:19908"/>
        <dbReference type="ChEBI" id="CHEBI:13193"/>
        <dbReference type="ChEBI" id="CHEBI:15378"/>
        <dbReference type="ChEBI" id="CHEBI:17499"/>
        <dbReference type="ChEBI" id="CHEBI:29950"/>
        <dbReference type="ChEBI" id="CHEBI:61963"/>
        <dbReference type="ChEBI" id="CHEBI:90618"/>
        <dbReference type="ChEBI" id="CHEBI:232372"/>
        <dbReference type="ChEBI" id="CHEBI:456215"/>
    </reaction>
</comment>
<dbReference type="CDD" id="cd11716">
    <property type="entry name" value="THUMP_ThiI"/>
    <property type="match status" value="1"/>
</dbReference>
<evidence type="ECO:0000256" key="2">
    <source>
        <dbReference type="ARBA" id="ARBA00022490"/>
    </source>
</evidence>
<feature type="binding site" evidence="9">
    <location>
        <position position="310"/>
    </location>
    <ligand>
        <name>ATP</name>
        <dbReference type="ChEBI" id="CHEBI:30616"/>
    </ligand>
</feature>
<dbReference type="PROSITE" id="PS51165">
    <property type="entry name" value="THUMP"/>
    <property type="match status" value="1"/>
</dbReference>
<dbReference type="InterPro" id="IPR049962">
    <property type="entry name" value="THUMP_ThiI"/>
</dbReference>
<dbReference type="InterPro" id="IPR014729">
    <property type="entry name" value="Rossmann-like_a/b/a_fold"/>
</dbReference>
<dbReference type="SUPFAM" id="SSF52402">
    <property type="entry name" value="Adenine nucleotide alpha hydrolases-like"/>
    <property type="match status" value="1"/>
</dbReference>
<evidence type="ECO:0000256" key="8">
    <source>
        <dbReference type="ARBA" id="ARBA00022977"/>
    </source>
</evidence>
<comment type="similarity">
    <text evidence="9">Belongs to the ThiI family.</text>
</comment>
<evidence type="ECO:0000256" key="6">
    <source>
        <dbReference type="ARBA" id="ARBA00022840"/>
    </source>
</evidence>
<dbReference type="InterPro" id="IPR020536">
    <property type="entry name" value="ThiI_AANH"/>
</dbReference>
<gene>
    <name evidence="9 11" type="primary">thiI</name>
    <name evidence="11" type="ORF">RBH19_05760</name>
</gene>
<keyword evidence="5 9" id="KW-0547">Nucleotide-binding</keyword>
<sequence>MTQAEALIQHPDQGINRILLTYGELALKGRNLNDFKQRLRENIRLRLKAEGLPWPVRWQHKRLYVEVPETAGDSLHRAIQALSEAAGLVWIYPTRWIPAAQRPDESHMAEAAEHLLELARQSHRRGERFRVSINRVDKRFPGRSSEMERELGARIVRESDWEAVSLNRPDRNFQINIYPEGLYVFCQRLPGMGGLPVGSGGRLMTMLSGGIDSPVAAWMMAKRGCPQDFIHFTATHQQQNDPESNKVVAMARHLSRFTIHSRLYLVPYTHFDLAMLASPSDYGVIMFRRFMARVAESLCEETGALALLNGDSLGQVASQTLENMVSKSRAVTLPILRPLVGLDKQEIVDIARRIATYENAIQPYKDCCALIEQSPRTRSRHERLESEESQAFDDYETLIQITLSEARRLDFHCGQEVGADHKDPYR</sequence>
<evidence type="ECO:0000256" key="1">
    <source>
        <dbReference type="ARBA" id="ARBA00004496"/>
    </source>
</evidence>
<reference evidence="11 12" key="1">
    <citation type="submission" date="2023-08" db="EMBL/GenBank/DDBJ databases">
        <title>Whole-genome sequencing of halo(alkali)philic microorganisms from hypersaline lakes.</title>
        <authorList>
            <person name="Sorokin D.Y."/>
            <person name="Abbas B."/>
            <person name="Merkel A.Y."/>
        </authorList>
    </citation>
    <scope>NUCLEOTIDE SEQUENCE [LARGE SCALE GENOMIC DNA]</scope>
    <source>
        <strain evidence="11 12">AB-CW4</strain>
    </source>
</reference>
<dbReference type="SUPFAM" id="SSF143437">
    <property type="entry name" value="THUMP domain-like"/>
    <property type="match status" value="1"/>
</dbReference>
<feature type="binding site" evidence="9">
    <location>
        <position position="319"/>
    </location>
    <ligand>
        <name>ATP</name>
        <dbReference type="ChEBI" id="CHEBI:30616"/>
    </ligand>
</feature>
<dbReference type="Pfam" id="PF22025">
    <property type="entry name" value="ThiI_fer"/>
    <property type="match status" value="1"/>
</dbReference>
<dbReference type="HAMAP" id="MF_00021">
    <property type="entry name" value="ThiI"/>
    <property type="match status" value="1"/>
</dbReference>
<dbReference type="GO" id="GO:0140741">
    <property type="term" value="F:tRNA-uracil-4 sulfurtransferase activity"/>
    <property type="evidence" value="ECO:0007669"/>
    <property type="project" value="UniProtKB-EC"/>
</dbReference>
<dbReference type="InterPro" id="IPR004114">
    <property type="entry name" value="THUMP_dom"/>
</dbReference>
<dbReference type="InterPro" id="IPR003720">
    <property type="entry name" value="tRNA_STrfase"/>
</dbReference>
<keyword evidence="8 9" id="KW-0784">Thiamine biosynthesis</keyword>
<evidence type="ECO:0000256" key="3">
    <source>
        <dbReference type="ARBA" id="ARBA00022555"/>
    </source>
</evidence>
<dbReference type="PANTHER" id="PTHR43209">
    <property type="entry name" value="TRNA SULFURTRANSFERASE"/>
    <property type="match status" value="1"/>
</dbReference>
<keyword evidence="12" id="KW-1185">Reference proteome</keyword>
<feature type="binding site" evidence="9">
    <location>
        <begin position="231"/>
        <end position="232"/>
    </location>
    <ligand>
        <name>ATP</name>
        <dbReference type="ChEBI" id="CHEBI:30616"/>
    </ligand>
</feature>
<evidence type="ECO:0000256" key="9">
    <source>
        <dbReference type="HAMAP-Rule" id="MF_00021"/>
    </source>
</evidence>
<evidence type="ECO:0000256" key="5">
    <source>
        <dbReference type="ARBA" id="ARBA00022741"/>
    </source>
</evidence>
<dbReference type="InterPro" id="IPR054173">
    <property type="entry name" value="ThiI_fer"/>
</dbReference>
<feature type="binding site" evidence="9">
    <location>
        <position position="288"/>
    </location>
    <ligand>
        <name>ATP</name>
        <dbReference type="ChEBI" id="CHEBI:30616"/>
    </ligand>
</feature>
<keyword evidence="7 9" id="KW-0694">RNA-binding</keyword>
<dbReference type="PANTHER" id="PTHR43209:SF1">
    <property type="entry name" value="TRNA SULFURTRANSFERASE"/>
    <property type="match status" value="1"/>
</dbReference>
<name>A0ABU0W7D0_9GAMM</name>
<keyword evidence="4 9" id="KW-0808">Transferase</keyword>
<proteinExistence type="inferred from homology"/>
<dbReference type="SMART" id="SM00981">
    <property type="entry name" value="THUMP"/>
    <property type="match status" value="1"/>
</dbReference>
<evidence type="ECO:0000256" key="7">
    <source>
        <dbReference type="ARBA" id="ARBA00022884"/>
    </source>
</evidence>
<dbReference type="CDD" id="cd01712">
    <property type="entry name" value="PPase_ThiI"/>
    <property type="match status" value="1"/>
</dbReference>
<dbReference type="Proteomes" id="UP001239019">
    <property type="component" value="Unassembled WGS sequence"/>
</dbReference>